<evidence type="ECO:0000313" key="1">
    <source>
        <dbReference type="EMBL" id="CAJ0591484.1"/>
    </source>
</evidence>
<dbReference type="AlphaFoldDB" id="A0AA36DRT3"/>
<gene>
    <name evidence="1" type="ORF">CYNAS_LOCUS3467</name>
</gene>
<keyword evidence="2" id="KW-1185">Reference proteome</keyword>
<sequence>MPARRSKNDDPAPASPPAWLKEILQRWDDYFTRITWVSIDEKESDYATQAFDREAIKEVIEAFGDEELLREWNNKKIDVRRKYARRKA</sequence>
<name>A0AA36DRT3_CYLNA</name>
<organism evidence="1 2">
    <name type="scientific">Cylicocyclus nassatus</name>
    <name type="common">Nematode worm</name>
    <dbReference type="NCBI Taxonomy" id="53992"/>
    <lineage>
        <taxon>Eukaryota</taxon>
        <taxon>Metazoa</taxon>
        <taxon>Ecdysozoa</taxon>
        <taxon>Nematoda</taxon>
        <taxon>Chromadorea</taxon>
        <taxon>Rhabditida</taxon>
        <taxon>Rhabditina</taxon>
        <taxon>Rhabditomorpha</taxon>
        <taxon>Strongyloidea</taxon>
        <taxon>Strongylidae</taxon>
        <taxon>Cylicocyclus</taxon>
    </lineage>
</organism>
<protein>
    <submittedName>
        <fullName evidence="1">Uncharacterized protein</fullName>
    </submittedName>
</protein>
<reference evidence="1" key="1">
    <citation type="submission" date="2023-07" db="EMBL/GenBank/DDBJ databases">
        <authorList>
            <consortium name="CYATHOMIX"/>
        </authorList>
    </citation>
    <scope>NUCLEOTIDE SEQUENCE</scope>
    <source>
        <strain evidence="1">N/A</strain>
    </source>
</reference>
<dbReference type="EMBL" id="CATQJL010000001">
    <property type="protein sequence ID" value="CAJ0591484.1"/>
    <property type="molecule type" value="Genomic_DNA"/>
</dbReference>
<evidence type="ECO:0000313" key="2">
    <source>
        <dbReference type="Proteomes" id="UP001176961"/>
    </source>
</evidence>
<dbReference type="Proteomes" id="UP001176961">
    <property type="component" value="Unassembled WGS sequence"/>
</dbReference>
<comment type="caution">
    <text evidence="1">The sequence shown here is derived from an EMBL/GenBank/DDBJ whole genome shotgun (WGS) entry which is preliminary data.</text>
</comment>
<proteinExistence type="predicted"/>
<accession>A0AA36DRT3</accession>